<keyword evidence="2" id="KW-0812">Transmembrane</keyword>
<feature type="transmembrane region" description="Helical" evidence="2">
    <location>
        <begin position="37"/>
        <end position="56"/>
    </location>
</feature>
<feature type="region of interest" description="Disordered" evidence="1">
    <location>
        <begin position="1"/>
        <end position="20"/>
    </location>
</feature>
<keyword evidence="2" id="KW-0472">Membrane</keyword>
<evidence type="ECO:0000313" key="4">
    <source>
        <dbReference type="Proteomes" id="UP000279259"/>
    </source>
</evidence>
<dbReference type="AlphaFoldDB" id="A0A427YCP8"/>
<keyword evidence="2" id="KW-1133">Transmembrane helix</keyword>
<gene>
    <name evidence="3" type="ORF">EHS25_002611</name>
</gene>
<dbReference type="OrthoDB" id="10463830at2759"/>
<protein>
    <submittedName>
        <fullName evidence="3">Uncharacterized protein</fullName>
    </submittedName>
</protein>
<sequence length="86" mass="9300">MSSSSSSSNSDSTGGGSSDALSSLLSLCLTSTQTQHLIYLDVGLVVLCVVTFLAWLKLRRDTHDIGEQLVHHYEAVHEAEHEGSKR</sequence>
<dbReference type="EMBL" id="RSCD01000015">
    <property type="protein sequence ID" value="RSH88949.1"/>
    <property type="molecule type" value="Genomic_DNA"/>
</dbReference>
<accession>A0A427YCP8</accession>
<evidence type="ECO:0000256" key="2">
    <source>
        <dbReference type="SAM" id="Phobius"/>
    </source>
</evidence>
<proteinExistence type="predicted"/>
<comment type="caution">
    <text evidence="3">The sequence shown here is derived from an EMBL/GenBank/DDBJ whole genome shotgun (WGS) entry which is preliminary data.</text>
</comment>
<dbReference type="Proteomes" id="UP000279259">
    <property type="component" value="Unassembled WGS sequence"/>
</dbReference>
<name>A0A427YCP8_9TREE</name>
<evidence type="ECO:0000313" key="3">
    <source>
        <dbReference type="EMBL" id="RSH88949.1"/>
    </source>
</evidence>
<organism evidence="3 4">
    <name type="scientific">Saitozyma podzolica</name>
    <dbReference type="NCBI Taxonomy" id="1890683"/>
    <lineage>
        <taxon>Eukaryota</taxon>
        <taxon>Fungi</taxon>
        <taxon>Dikarya</taxon>
        <taxon>Basidiomycota</taxon>
        <taxon>Agaricomycotina</taxon>
        <taxon>Tremellomycetes</taxon>
        <taxon>Tremellales</taxon>
        <taxon>Trimorphomycetaceae</taxon>
        <taxon>Saitozyma</taxon>
    </lineage>
</organism>
<reference evidence="3 4" key="1">
    <citation type="submission" date="2018-11" db="EMBL/GenBank/DDBJ databases">
        <title>Genome sequence of Saitozyma podzolica DSM 27192.</title>
        <authorList>
            <person name="Aliyu H."/>
            <person name="Gorte O."/>
            <person name="Ochsenreither K."/>
        </authorList>
    </citation>
    <scope>NUCLEOTIDE SEQUENCE [LARGE SCALE GENOMIC DNA]</scope>
    <source>
        <strain evidence="3 4">DSM 27192</strain>
    </source>
</reference>
<keyword evidence="4" id="KW-1185">Reference proteome</keyword>
<evidence type="ECO:0000256" key="1">
    <source>
        <dbReference type="SAM" id="MobiDB-lite"/>
    </source>
</evidence>